<dbReference type="Gramene" id="TKV94251">
    <property type="protein sequence ID" value="TKV94251"/>
    <property type="gene ID" value="SEVIR_9G281700v2"/>
</dbReference>
<organism evidence="2 3">
    <name type="scientific">Setaria viridis</name>
    <name type="common">Green bristlegrass</name>
    <name type="synonym">Setaria italica subsp. viridis</name>
    <dbReference type="NCBI Taxonomy" id="4556"/>
    <lineage>
        <taxon>Eukaryota</taxon>
        <taxon>Viridiplantae</taxon>
        <taxon>Streptophyta</taxon>
        <taxon>Embryophyta</taxon>
        <taxon>Tracheophyta</taxon>
        <taxon>Spermatophyta</taxon>
        <taxon>Magnoliopsida</taxon>
        <taxon>Liliopsida</taxon>
        <taxon>Poales</taxon>
        <taxon>Poaceae</taxon>
        <taxon>PACMAD clade</taxon>
        <taxon>Panicoideae</taxon>
        <taxon>Panicodae</taxon>
        <taxon>Paniceae</taxon>
        <taxon>Cenchrinae</taxon>
        <taxon>Setaria</taxon>
    </lineage>
</organism>
<reference evidence="2" key="1">
    <citation type="submission" date="2019-03" db="EMBL/GenBank/DDBJ databases">
        <title>WGS assembly of Setaria viridis.</title>
        <authorList>
            <person name="Huang P."/>
            <person name="Jenkins J."/>
            <person name="Grimwood J."/>
            <person name="Barry K."/>
            <person name="Healey A."/>
            <person name="Mamidi S."/>
            <person name="Sreedasyam A."/>
            <person name="Shu S."/>
            <person name="Feldman M."/>
            <person name="Wu J."/>
            <person name="Yu Y."/>
            <person name="Chen C."/>
            <person name="Johnson J."/>
            <person name="Rokhsar D."/>
            <person name="Baxter I."/>
            <person name="Schmutz J."/>
            <person name="Brutnell T."/>
            <person name="Kellogg E."/>
        </authorList>
    </citation>
    <scope>NUCLEOTIDE SEQUENCE [LARGE SCALE GENOMIC DNA]</scope>
</reference>
<evidence type="ECO:0000313" key="2">
    <source>
        <dbReference type="EMBL" id="TKV94251.1"/>
    </source>
</evidence>
<feature type="compositionally biased region" description="Basic residues" evidence="1">
    <location>
        <begin position="57"/>
        <end position="75"/>
    </location>
</feature>
<feature type="compositionally biased region" description="Polar residues" evidence="1">
    <location>
        <begin position="81"/>
        <end position="97"/>
    </location>
</feature>
<dbReference type="EMBL" id="CM016560">
    <property type="protein sequence ID" value="TKV94251.1"/>
    <property type="molecule type" value="Genomic_DNA"/>
</dbReference>
<feature type="compositionally biased region" description="Low complexity" evidence="1">
    <location>
        <begin position="44"/>
        <end position="56"/>
    </location>
</feature>
<dbReference type="AlphaFoldDB" id="A0A4U6T037"/>
<name>A0A4U6T037_SETVI</name>
<feature type="compositionally biased region" description="Basic and acidic residues" evidence="1">
    <location>
        <begin position="98"/>
        <end position="118"/>
    </location>
</feature>
<evidence type="ECO:0000256" key="1">
    <source>
        <dbReference type="SAM" id="MobiDB-lite"/>
    </source>
</evidence>
<proteinExistence type="predicted"/>
<protein>
    <submittedName>
        <fullName evidence="2">Uncharacterized protein</fullName>
    </submittedName>
</protein>
<dbReference type="Proteomes" id="UP000298652">
    <property type="component" value="Chromosome 9"/>
</dbReference>
<evidence type="ECO:0000313" key="3">
    <source>
        <dbReference type="Proteomes" id="UP000298652"/>
    </source>
</evidence>
<feature type="compositionally biased region" description="Basic residues" evidence="1">
    <location>
        <begin position="12"/>
        <end position="31"/>
    </location>
</feature>
<sequence length="178" mass="21751">MPRTVSRSPPPFRRRRSPSPRYTSRRNRRDRSRSPYSSRRKTRSPSPLWDRSNSPTPRRHRSPPSPRRHIRRRSRSTTSSFVNNSCSPSRGSEQINLSEKHKMEVEEKKRSKKEERERSWIECLKRTGVKWRRLKEKKLLSSSRKSWSDIWSWKGYKSKEKKLYAERKWRRKKRELMS</sequence>
<keyword evidence="3" id="KW-1185">Reference proteome</keyword>
<feature type="region of interest" description="Disordered" evidence="1">
    <location>
        <begin position="1"/>
        <end position="118"/>
    </location>
</feature>
<gene>
    <name evidence="2" type="ORF">SEVIR_9G281700v2</name>
</gene>
<accession>A0A4U6T037</accession>